<dbReference type="EMBL" id="AVOT02000073">
    <property type="protein sequence ID" value="MBW0460898.1"/>
    <property type="molecule type" value="Genomic_DNA"/>
</dbReference>
<dbReference type="AlphaFoldDB" id="A0A9Q3GB10"/>
<dbReference type="OrthoDB" id="2505291at2759"/>
<gene>
    <name evidence="1" type="ORF">O181_000613</name>
</gene>
<proteinExistence type="predicted"/>
<name>A0A9Q3GB10_9BASI</name>
<accession>A0A9Q3GB10</accession>
<evidence type="ECO:0000313" key="2">
    <source>
        <dbReference type="Proteomes" id="UP000765509"/>
    </source>
</evidence>
<protein>
    <submittedName>
        <fullName evidence="1">Uncharacterized protein</fullName>
    </submittedName>
</protein>
<reference evidence="1" key="1">
    <citation type="submission" date="2021-03" db="EMBL/GenBank/DDBJ databases">
        <title>Draft genome sequence of rust myrtle Austropuccinia psidii MF-1, a brazilian biotype.</title>
        <authorList>
            <person name="Quecine M.C."/>
            <person name="Pachon D.M.R."/>
            <person name="Bonatelli M.L."/>
            <person name="Correr F.H."/>
            <person name="Franceschini L.M."/>
            <person name="Leite T.F."/>
            <person name="Margarido G.R.A."/>
            <person name="Almeida C.A."/>
            <person name="Ferrarezi J.A."/>
            <person name="Labate C.A."/>
        </authorList>
    </citation>
    <scope>NUCLEOTIDE SEQUENCE</scope>
    <source>
        <strain evidence="1">MF-1</strain>
    </source>
</reference>
<sequence length="96" mass="10857">MQKEYCALYEEFLSSKTKGPGEFFRSVDKLWIFCKHHIMLNTMADPALEDHEGRSTQDNSSTITQTIVGVETCMMSSKNAHLLKSLLKNKQSNCGP</sequence>
<evidence type="ECO:0000313" key="1">
    <source>
        <dbReference type="EMBL" id="MBW0460898.1"/>
    </source>
</evidence>
<dbReference type="Proteomes" id="UP000765509">
    <property type="component" value="Unassembled WGS sequence"/>
</dbReference>
<organism evidence="1 2">
    <name type="scientific">Austropuccinia psidii MF-1</name>
    <dbReference type="NCBI Taxonomy" id="1389203"/>
    <lineage>
        <taxon>Eukaryota</taxon>
        <taxon>Fungi</taxon>
        <taxon>Dikarya</taxon>
        <taxon>Basidiomycota</taxon>
        <taxon>Pucciniomycotina</taxon>
        <taxon>Pucciniomycetes</taxon>
        <taxon>Pucciniales</taxon>
        <taxon>Sphaerophragmiaceae</taxon>
        <taxon>Austropuccinia</taxon>
    </lineage>
</organism>
<comment type="caution">
    <text evidence="1">The sequence shown here is derived from an EMBL/GenBank/DDBJ whole genome shotgun (WGS) entry which is preliminary data.</text>
</comment>
<keyword evidence="2" id="KW-1185">Reference proteome</keyword>